<dbReference type="CDD" id="cd00947">
    <property type="entry name" value="TBP_aldolase_IIB"/>
    <property type="match status" value="1"/>
</dbReference>
<evidence type="ECO:0000313" key="3">
    <source>
        <dbReference type="EMBL" id="SFL19679.1"/>
    </source>
</evidence>
<comment type="caution">
    <text evidence="3">The sequence shown here is derived from an EMBL/GenBank/DDBJ whole genome shotgun (WGS) entry which is preliminary data.</text>
</comment>
<evidence type="ECO:0000256" key="2">
    <source>
        <dbReference type="ARBA" id="ARBA00022567"/>
    </source>
</evidence>
<dbReference type="Gene3D" id="3.20.20.70">
    <property type="entry name" value="Aldolase class I"/>
    <property type="match status" value="1"/>
</dbReference>
<evidence type="ECO:0000313" key="4">
    <source>
        <dbReference type="Proteomes" id="UP000199598"/>
    </source>
</evidence>
<dbReference type="InterPro" id="IPR000771">
    <property type="entry name" value="FBA_II"/>
</dbReference>
<evidence type="ECO:0000256" key="1">
    <source>
        <dbReference type="ARBA" id="ARBA00005215"/>
    </source>
</evidence>
<dbReference type="PANTHER" id="PTHR30304:SF0">
    <property type="entry name" value="D-TAGATOSE-1,6-BISPHOSPHATE ALDOLASE SUBUNIT GATY-RELATED"/>
    <property type="match status" value="1"/>
</dbReference>
<dbReference type="EMBL" id="FOSK01000021">
    <property type="protein sequence ID" value="SFL19679.1"/>
    <property type="molecule type" value="Genomic_DNA"/>
</dbReference>
<proteinExistence type="predicted"/>
<dbReference type="SUPFAM" id="SSF51569">
    <property type="entry name" value="Aldolase"/>
    <property type="match status" value="1"/>
</dbReference>
<dbReference type="Proteomes" id="UP000199598">
    <property type="component" value="Unassembled WGS sequence"/>
</dbReference>
<sequence length="276" mass="29635">MPIANLKDVLVPAMNNETAVAGFVVLGWEDARAFVEAAEEIGRPVILQAGPGCRAHTPLEVLAPMFRVLAETASVPVVAHLDHGYEVEDCLKAIDLGFTSVMFDGSKLPLEENIRLMQSIAANARPHGVSLEGEVGFVGYAEGAVSSGTKPEEAAQFAKESNADALAISVGNVHLQQEKAAVIDFELVRAIENVTNIPLVLHGGSGIPAKVRQKLAKETKICKFNIGTEVRMAFGQSLRKALNEDAQIFDRIQLLKQAEDSVKQAAKKVMKDLSLT</sequence>
<comment type="pathway">
    <text evidence="1">Carbohydrate biosynthesis; Calvin cycle.</text>
</comment>
<dbReference type="RefSeq" id="WP_093524059.1">
    <property type="nucleotide sequence ID" value="NZ_FOSK01000021.1"/>
</dbReference>
<reference evidence="3 4" key="1">
    <citation type="submission" date="2016-10" db="EMBL/GenBank/DDBJ databases">
        <authorList>
            <person name="Varghese N."/>
            <person name="Submissions S."/>
        </authorList>
    </citation>
    <scope>NUCLEOTIDE SEQUENCE [LARGE SCALE GENOMIC DNA]</scope>
    <source>
        <strain evidence="3 4">DSM 16392</strain>
    </source>
</reference>
<dbReference type="Pfam" id="PF01116">
    <property type="entry name" value="F_bP_aldolase"/>
    <property type="match status" value="1"/>
</dbReference>
<dbReference type="PIRSF" id="PIRSF001359">
    <property type="entry name" value="F_bP_aldolase_II"/>
    <property type="match status" value="1"/>
</dbReference>
<gene>
    <name evidence="3" type="ORF">SAMN04488518_12117</name>
</gene>
<keyword evidence="2" id="KW-0113">Calvin cycle</keyword>
<organism evidence="3 4">
    <name type="scientific">Pseudovibrio ascidiaceicola</name>
    <dbReference type="NCBI Taxonomy" id="285279"/>
    <lineage>
        <taxon>Bacteria</taxon>
        <taxon>Pseudomonadati</taxon>
        <taxon>Pseudomonadota</taxon>
        <taxon>Alphaproteobacteria</taxon>
        <taxon>Hyphomicrobiales</taxon>
        <taxon>Stappiaceae</taxon>
        <taxon>Pseudovibrio</taxon>
    </lineage>
</organism>
<dbReference type="InterPro" id="IPR050246">
    <property type="entry name" value="Class_II_FBP_aldolase"/>
</dbReference>
<keyword evidence="4" id="KW-1185">Reference proteome</keyword>
<accession>A0A1I4FQD3</accession>
<dbReference type="InterPro" id="IPR013785">
    <property type="entry name" value="Aldolase_TIM"/>
</dbReference>
<name>A0A1I4FQD3_9HYPH</name>
<protein>
    <submittedName>
        <fullName evidence="3">Fructose-bisphosphate aldolase, class II</fullName>
    </submittedName>
</protein>
<dbReference type="PANTHER" id="PTHR30304">
    <property type="entry name" value="D-TAGATOSE-1,6-BISPHOSPHATE ALDOLASE"/>
    <property type="match status" value="1"/>
</dbReference>